<dbReference type="GO" id="GO:0003677">
    <property type="term" value="F:DNA binding"/>
    <property type="evidence" value="ECO:0007669"/>
    <property type="project" value="InterPro"/>
</dbReference>
<evidence type="ECO:0000256" key="3">
    <source>
        <dbReference type="SAM" id="MobiDB-lite"/>
    </source>
</evidence>
<dbReference type="SUPFAM" id="SSF46894">
    <property type="entry name" value="C-terminal effector domain of the bipartite response regulators"/>
    <property type="match status" value="1"/>
</dbReference>
<reference evidence="5 6" key="1">
    <citation type="submission" date="2019-08" db="EMBL/GenBank/DDBJ databases">
        <title>Actinomadura sp. nov. CYP1-5 isolated from mountain soil.</title>
        <authorList>
            <person name="Songsumanus A."/>
            <person name="Kuncharoen N."/>
            <person name="Kudo T."/>
            <person name="Yuki M."/>
            <person name="Igarashi Y."/>
            <person name="Tanasupawat S."/>
        </authorList>
    </citation>
    <scope>NUCLEOTIDE SEQUENCE [LARGE SCALE GENOMIC DNA]</scope>
    <source>
        <strain evidence="5 6">CYP1-5</strain>
    </source>
</reference>
<dbReference type="GO" id="GO:0006355">
    <property type="term" value="P:regulation of DNA-templated transcription"/>
    <property type="evidence" value="ECO:0007669"/>
    <property type="project" value="InterPro"/>
</dbReference>
<dbReference type="GO" id="GO:0004016">
    <property type="term" value="F:adenylate cyclase activity"/>
    <property type="evidence" value="ECO:0007669"/>
    <property type="project" value="TreeGrafter"/>
</dbReference>
<dbReference type="EMBL" id="VSRQ01000010">
    <property type="protein sequence ID" value="TYK43661.1"/>
    <property type="molecule type" value="Genomic_DNA"/>
</dbReference>
<dbReference type="Gene3D" id="1.10.10.10">
    <property type="entry name" value="Winged helix-like DNA-binding domain superfamily/Winged helix DNA-binding domain"/>
    <property type="match status" value="1"/>
</dbReference>
<dbReference type="InterPro" id="IPR016032">
    <property type="entry name" value="Sig_transdc_resp-reg_C-effctor"/>
</dbReference>
<accession>A0A5D3F5S2</accession>
<feature type="domain" description="HTH luxR-type" evidence="4">
    <location>
        <begin position="907"/>
        <end position="972"/>
    </location>
</feature>
<dbReference type="SUPFAM" id="SSF48452">
    <property type="entry name" value="TPR-like"/>
    <property type="match status" value="1"/>
</dbReference>
<dbReference type="GO" id="GO:0005524">
    <property type="term" value="F:ATP binding"/>
    <property type="evidence" value="ECO:0007669"/>
    <property type="project" value="UniProtKB-KW"/>
</dbReference>
<evidence type="ECO:0000313" key="5">
    <source>
        <dbReference type="EMBL" id="TYK43661.1"/>
    </source>
</evidence>
<dbReference type="RefSeq" id="WP_148767409.1">
    <property type="nucleotide sequence ID" value="NZ_VSRQ01000010.1"/>
</dbReference>
<proteinExistence type="predicted"/>
<dbReference type="Pfam" id="PF00196">
    <property type="entry name" value="GerE"/>
    <property type="match status" value="1"/>
</dbReference>
<evidence type="ECO:0000256" key="2">
    <source>
        <dbReference type="ARBA" id="ARBA00022840"/>
    </source>
</evidence>
<dbReference type="InterPro" id="IPR000792">
    <property type="entry name" value="Tscrpt_reg_LuxR_C"/>
</dbReference>
<name>A0A5D3F5S2_9ACTN</name>
<sequence length="975" mass="103090">MLYGRNDEQARISRLLAEARDRRRSAALVLRGEAGIGKSAVLAEAAALLPADGPPHVMRVTGNDAESGIAFAGLNQLLWPVRDRLDALPSPQAAALRLAFGGAADAAPVPDRFMTGLAVLTLLADLAEDGGPVLCLVDDAQWLDAPTAEALLFAARRLAAEGVVMLFAARDDAFTGTGLPELRLDRLGRDDAERVLDGRELAPDVRARVLLEADGNPLALEELGSAGSGAPFDPDPLAPLGPNPLPVADRVLASFRAQIAGLPDNARLILLIAAAEGRGHMPTLLNAARPLGVGLADLEAAERARLVEVSGRSIAFRHPLIRAAAYHGAVAARRIAVHKALADTADDDNCRARHRAAAVLAPDEDAAADVQRAAERARTRMGYATAAALYRQAADLTPAPRARAGRLSAAAALILRAGRLDEAEELAVQAEKLTDDPAEWARLARVHATVEHERGDPRAASRMMVDHAANASPAERAAMLRTGAVYGWTSGELPAVQRAAELLPDDRTVRGLSLLASGDHATGIPLLAQLVTETRTTTPEGPLHAPGTPPPAECINDESPAAGAPVADGKASDSDGESPGTGELTADAKASRFSAGRGELTADEKASRFGAGRGQVAADEKGAGFDGGERLRGAQLALVIGADEAALELAAAEVAHHRRHGLVGALPNVLRTLAEAQIAMGLHADAEATVAEAVALARDTGLPHRAGGLGAVLARVAAIEGDEARLRELLAGAPRGELAECSLALLDLGLGRFDDALRRLERMASGARRHSTGSMMAAADQVEAAVRLGQHDRAHEAQKRFRAWAEAARQPWALAVALHCEALLSDSGELYERAVRMHEESTRPFEKARTELLYGEWLRRARRRSEARVPLRSAKETFERLRAAPWLERARAELRATGESGPSVPTAPDLLARLTPQELQVVRLAATGTSSREIAAQLFLSPRTVEYHLYKAYPKLGISSRKELAQLTLDTAPPR</sequence>
<evidence type="ECO:0000313" key="6">
    <source>
        <dbReference type="Proteomes" id="UP000323505"/>
    </source>
</evidence>
<evidence type="ECO:0000259" key="4">
    <source>
        <dbReference type="PROSITE" id="PS50043"/>
    </source>
</evidence>
<keyword evidence="6" id="KW-1185">Reference proteome</keyword>
<dbReference type="SMART" id="SM00421">
    <property type="entry name" value="HTH_LUXR"/>
    <property type="match status" value="1"/>
</dbReference>
<dbReference type="SUPFAM" id="SSF52540">
    <property type="entry name" value="P-loop containing nucleoside triphosphate hydrolases"/>
    <property type="match status" value="1"/>
</dbReference>
<dbReference type="InterPro" id="IPR041664">
    <property type="entry name" value="AAA_16"/>
</dbReference>
<feature type="region of interest" description="Disordered" evidence="3">
    <location>
        <begin position="536"/>
        <end position="622"/>
    </location>
</feature>
<evidence type="ECO:0000256" key="1">
    <source>
        <dbReference type="ARBA" id="ARBA00022741"/>
    </source>
</evidence>
<dbReference type="PROSITE" id="PS50043">
    <property type="entry name" value="HTH_LUXR_2"/>
    <property type="match status" value="1"/>
</dbReference>
<keyword evidence="2" id="KW-0067">ATP-binding</keyword>
<dbReference type="InterPro" id="IPR036388">
    <property type="entry name" value="WH-like_DNA-bd_sf"/>
</dbReference>
<dbReference type="GO" id="GO:0005737">
    <property type="term" value="C:cytoplasm"/>
    <property type="evidence" value="ECO:0007669"/>
    <property type="project" value="TreeGrafter"/>
</dbReference>
<organism evidence="5 6">
    <name type="scientific">Actinomadura decatromicini</name>
    <dbReference type="NCBI Taxonomy" id="2604572"/>
    <lineage>
        <taxon>Bacteria</taxon>
        <taxon>Bacillati</taxon>
        <taxon>Actinomycetota</taxon>
        <taxon>Actinomycetes</taxon>
        <taxon>Streptosporangiales</taxon>
        <taxon>Thermomonosporaceae</taxon>
        <taxon>Actinomadura</taxon>
    </lineage>
</organism>
<dbReference type="InterPro" id="IPR027417">
    <property type="entry name" value="P-loop_NTPase"/>
</dbReference>
<gene>
    <name evidence="5" type="ORF">FXF68_36535</name>
</gene>
<dbReference type="PRINTS" id="PR00038">
    <property type="entry name" value="HTHLUXR"/>
</dbReference>
<dbReference type="Proteomes" id="UP000323505">
    <property type="component" value="Unassembled WGS sequence"/>
</dbReference>
<dbReference type="CDD" id="cd06170">
    <property type="entry name" value="LuxR_C_like"/>
    <property type="match status" value="1"/>
</dbReference>
<protein>
    <submittedName>
        <fullName evidence="5">AAA family ATPase</fullName>
    </submittedName>
</protein>
<dbReference type="PANTHER" id="PTHR16305">
    <property type="entry name" value="TESTICULAR SOLUBLE ADENYLYL CYCLASE"/>
    <property type="match status" value="1"/>
</dbReference>
<comment type="caution">
    <text evidence="5">The sequence shown here is derived from an EMBL/GenBank/DDBJ whole genome shotgun (WGS) entry which is preliminary data.</text>
</comment>
<dbReference type="InterPro" id="IPR011990">
    <property type="entry name" value="TPR-like_helical_dom_sf"/>
</dbReference>
<keyword evidence="1" id="KW-0547">Nucleotide-binding</keyword>
<dbReference type="Pfam" id="PF13191">
    <property type="entry name" value="AAA_16"/>
    <property type="match status" value="1"/>
</dbReference>
<dbReference type="AlphaFoldDB" id="A0A5D3F5S2"/>
<dbReference type="PANTHER" id="PTHR16305:SF35">
    <property type="entry name" value="TRANSCRIPTIONAL ACTIVATOR DOMAIN"/>
    <property type="match status" value="1"/>
</dbReference>